<name>A0A438AMU2_9RHOB</name>
<keyword evidence="3" id="KW-0227">DNA damage</keyword>
<comment type="caution">
    <text evidence="6">The sequence shown here is derived from an EMBL/GenBank/DDBJ whole genome shotgun (WGS) entry which is preliminary data.</text>
</comment>
<accession>A0A438AMU2</accession>
<keyword evidence="4" id="KW-0234">DNA repair</keyword>
<organism evidence="6 7">
    <name type="scientific">Mesobaculum littorinae</name>
    <dbReference type="NCBI Taxonomy" id="2486419"/>
    <lineage>
        <taxon>Bacteria</taxon>
        <taxon>Pseudomonadati</taxon>
        <taxon>Pseudomonadota</taxon>
        <taxon>Alphaproteobacteria</taxon>
        <taxon>Rhodobacterales</taxon>
        <taxon>Roseobacteraceae</taxon>
        <taxon>Mesobaculum</taxon>
    </lineage>
</organism>
<dbReference type="AlphaFoldDB" id="A0A438AMU2"/>
<evidence type="ECO:0000313" key="7">
    <source>
        <dbReference type="Proteomes" id="UP000285908"/>
    </source>
</evidence>
<dbReference type="InterPro" id="IPR011257">
    <property type="entry name" value="DNA_glycosylase"/>
</dbReference>
<dbReference type="SUPFAM" id="SSF48150">
    <property type="entry name" value="DNA-glycosylase"/>
    <property type="match status" value="1"/>
</dbReference>
<evidence type="ECO:0000259" key="5">
    <source>
        <dbReference type="SMART" id="SM00478"/>
    </source>
</evidence>
<dbReference type="InterPro" id="IPR003265">
    <property type="entry name" value="HhH-GPD_domain"/>
</dbReference>
<dbReference type="EMBL" id="RQXX01000001">
    <property type="protein sequence ID" value="RVV99866.1"/>
    <property type="molecule type" value="Genomic_DNA"/>
</dbReference>
<dbReference type="GO" id="GO:0008725">
    <property type="term" value="F:DNA-3-methyladenine glycosylase activity"/>
    <property type="evidence" value="ECO:0007669"/>
    <property type="project" value="TreeGrafter"/>
</dbReference>
<evidence type="ECO:0000256" key="1">
    <source>
        <dbReference type="ARBA" id="ARBA00000086"/>
    </source>
</evidence>
<evidence type="ECO:0000256" key="3">
    <source>
        <dbReference type="ARBA" id="ARBA00022763"/>
    </source>
</evidence>
<sequence>MSAVGRLIEGPACLEEGAAALVAVEPRFANVLACAGPLPLRRRPEGFGALADAVLGQQISVGAAAAIRARLEGAGLLDPVAIVAAGEEALTACGVSRPKARYLQGIAAAAPDYDALRDLPDAEVVARLTALPGIGRWTAEIYAMFALGRADVLAAGDLALQEAARRAFDLPHRPREPELRRMAQAWSPWRGVAARALWAYYRHETGRKGIG</sequence>
<dbReference type="PANTHER" id="PTHR43003">
    <property type="entry name" value="DNA-3-METHYLADENINE GLYCOSYLASE"/>
    <property type="match status" value="1"/>
</dbReference>
<comment type="catalytic activity">
    <reaction evidence="1">
        <text>Hydrolysis of alkylated DNA, releasing 3-methyladenine, 3-methylguanine, 7-methylguanine and 7-methyladenine.</text>
        <dbReference type="EC" id="3.2.2.21"/>
    </reaction>
</comment>
<feature type="domain" description="HhH-GPD" evidence="5">
    <location>
        <begin position="55"/>
        <end position="202"/>
    </location>
</feature>
<dbReference type="RefSeq" id="WP_127905309.1">
    <property type="nucleotide sequence ID" value="NZ_RQXX01000001.1"/>
</dbReference>
<dbReference type="SMART" id="SM00478">
    <property type="entry name" value="ENDO3c"/>
    <property type="match status" value="1"/>
</dbReference>
<dbReference type="PANTHER" id="PTHR43003:SF5">
    <property type="entry name" value="DNA-3-METHYLADENINE GLYCOSYLASE"/>
    <property type="match status" value="1"/>
</dbReference>
<gene>
    <name evidence="6" type="ORF">EKE94_04145</name>
</gene>
<dbReference type="EC" id="3.2.2.21" evidence="2"/>
<dbReference type="GO" id="GO:0006285">
    <property type="term" value="P:base-excision repair, AP site formation"/>
    <property type="evidence" value="ECO:0007669"/>
    <property type="project" value="TreeGrafter"/>
</dbReference>
<dbReference type="Gene3D" id="1.10.1670.40">
    <property type="match status" value="1"/>
</dbReference>
<evidence type="ECO:0000313" key="6">
    <source>
        <dbReference type="EMBL" id="RVV99866.1"/>
    </source>
</evidence>
<dbReference type="OrthoDB" id="9785929at2"/>
<dbReference type="CDD" id="cd00056">
    <property type="entry name" value="ENDO3c"/>
    <property type="match status" value="1"/>
</dbReference>
<dbReference type="Proteomes" id="UP000285908">
    <property type="component" value="Unassembled WGS sequence"/>
</dbReference>
<dbReference type="GO" id="GO:0043916">
    <property type="term" value="F:DNA-7-methylguanine glycosylase activity"/>
    <property type="evidence" value="ECO:0007669"/>
    <property type="project" value="TreeGrafter"/>
</dbReference>
<dbReference type="GO" id="GO:0032993">
    <property type="term" value="C:protein-DNA complex"/>
    <property type="evidence" value="ECO:0007669"/>
    <property type="project" value="TreeGrafter"/>
</dbReference>
<dbReference type="GO" id="GO:0005737">
    <property type="term" value="C:cytoplasm"/>
    <property type="evidence" value="ECO:0007669"/>
    <property type="project" value="TreeGrafter"/>
</dbReference>
<proteinExistence type="predicted"/>
<dbReference type="Pfam" id="PF00730">
    <property type="entry name" value="HhH-GPD"/>
    <property type="match status" value="1"/>
</dbReference>
<dbReference type="InterPro" id="IPR051912">
    <property type="entry name" value="Alkylbase_DNA_Glycosylase/TA"/>
</dbReference>
<dbReference type="GO" id="GO:0032131">
    <property type="term" value="F:alkylated DNA binding"/>
    <property type="evidence" value="ECO:0007669"/>
    <property type="project" value="TreeGrafter"/>
</dbReference>
<dbReference type="Gene3D" id="1.10.340.30">
    <property type="entry name" value="Hypothetical protein, domain 2"/>
    <property type="match status" value="1"/>
</dbReference>
<protein>
    <recommendedName>
        <fullName evidence="2">DNA-3-methyladenine glycosylase II</fullName>
        <ecNumber evidence="2">3.2.2.21</ecNumber>
    </recommendedName>
</protein>
<keyword evidence="7" id="KW-1185">Reference proteome</keyword>
<dbReference type="GO" id="GO:0006307">
    <property type="term" value="P:DNA alkylation repair"/>
    <property type="evidence" value="ECO:0007669"/>
    <property type="project" value="TreeGrafter"/>
</dbReference>
<evidence type="ECO:0000256" key="4">
    <source>
        <dbReference type="ARBA" id="ARBA00023204"/>
    </source>
</evidence>
<evidence type="ECO:0000256" key="2">
    <source>
        <dbReference type="ARBA" id="ARBA00012000"/>
    </source>
</evidence>
<reference evidence="6 7" key="1">
    <citation type="submission" date="2018-11" db="EMBL/GenBank/DDBJ databases">
        <title>Mesobaculum littorinae gen. nov., sp. nov., isolated from Littorina scabra that represents a novel genus of the order Rhodobacteraceae.</title>
        <authorList>
            <person name="Li F."/>
        </authorList>
    </citation>
    <scope>NUCLEOTIDE SEQUENCE [LARGE SCALE GENOMIC DNA]</scope>
    <source>
        <strain evidence="6 7">M0103</strain>
    </source>
</reference>